<dbReference type="InterPro" id="IPR009057">
    <property type="entry name" value="Homeodomain-like_sf"/>
</dbReference>
<dbReference type="SUPFAM" id="SSF46689">
    <property type="entry name" value="Homeodomain-like"/>
    <property type="match status" value="1"/>
</dbReference>
<name>A0ABP6M5F5_9ACTN</name>
<dbReference type="PANTHER" id="PTHR30055:SF238">
    <property type="entry name" value="MYCOFACTOCIN BIOSYNTHESIS TRANSCRIPTIONAL REGULATOR MFTR-RELATED"/>
    <property type="match status" value="1"/>
</dbReference>
<keyword evidence="2 4" id="KW-0238">DNA-binding</keyword>
<keyword evidence="1" id="KW-0805">Transcription regulation</keyword>
<dbReference type="PROSITE" id="PS50977">
    <property type="entry name" value="HTH_TETR_2"/>
    <property type="match status" value="1"/>
</dbReference>
<evidence type="ECO:0000256" key="1">
    <source>
        <dbReference type="ARBA" id="ARBA00023015"/>
    </source>
</evidence>
<dbReference type="Gene3D" id="1.10.357.10">
    <property type="entry name" value="Tetracycline Repressor, domain 2"/>
    <property type="match status" value="1"/>
</dbReference>
<evidence type="ECO:0000313" key="6">
    <source>
        <dbReference type="EMBL" id="GAA3080409.1"/>
    </source>
</evidence>
<dbReference type="PANTHER" id="PTHR30055">
    <property type="entry name" value="HTH-TYPE TRANSCRIPTIONAL REGULATOR RUTR"/>
    <property type="match status" value="1"/>
</dbReference>
<evidence type="ECO:0000259" key="5">
    <source>
        <dbReference type="PROSITE" id="PS50977"/>
    </source>
</evidence>
<dbReference type="InterPro" id="IPR050109">
    <property type="entry name" value="HTH-type_TetR-like_transc_reg"/>
</dbReference>
<dbReference type="InterPro" id="IPR001647">
    <property type="entry name" value="HTH_TetR"/>
</dbReference>
<gene>
    <name evidence="6" type="ORF">GCM10010449_00620</name>
</gene>
<feature type="domain" description="HTH tetR-type" evidence="5">
    <location>
        <begin position="21"/>
        <end position="81"/>
    </location>
</feature>
<dbReference type="PRINTS" id="PR00455">
    <property type="entry name" value="HTHTETR"/>
</dbReference>
<evidence type="ECO:0000256" key="2">
    <source>
        <dbReference type="ARBA" id="ARBA00023125"/>
    </source>
</evidence>
<dbReference type="Proteomes" id="UP001501637">
    <property type="component" value="Unassembled WGS sequence"/>
</dbReference>
<keyword evidence="7" id="KW-1185">Reference proteome</keyword>
<dbReference type="Gene3D" id="1.10.10.60">
    <property type="entry name" value="Homeodomain-like"/>
    <property type="match status" value="1"/>
</dbReference>
<reference evidence="7" key="1">
    <citation type="journal article" date="2019" name="Int. J. Syst. Evol. Microbiol.">
        <title>The Global Catalogue of Microorganisms (GCM) 10K type strain sequencing project: providing services to taxonomists for standard genome sequencing and annotation.</title>
        <authorList>
            <consortium name="The Broad Institute Genomics Platform"/>
            <consortium name="The Broad Institute Genome Sequencing Center for Infectious Disease"/>
            <person name="Wu L."/>
            <person name="Ma J."/>
        </authorList>
    </citation>
    <scope>NUCLEOTIDE SEQUENCE [LARGE SCALE GENOMIC DNA]</scope>
    <source>
        <strain evidence="7">JCM 9092</strain>
    </source>
</reference>
<evidence type="ECO:0000313" key="7">
    <source>
        <dbReference type="Proteomes" id="UP001501637"/>
    </source>
</evidence>
<dbReference type="RefSeq" id="WP_344518188.1">
    <property type="nucleotide sequence ID" value="NZ_BAAAUG010000005.1"/>
</dbReference>
<proteinExistence type="predicted"/>
<evidence type="ECO:0000256" key="3">
    <source>
        <dbReference type="ARBA" id="ARBA00023163"/>
    </source>
</evidence>
<evidence type="ECO:0000256" key="4">
    <source>
        <dbReference type="PROSITE-ProRule" id="PRU00335"/>
    </source>
</evidence>
<keyword evidence="3" id="KW-0804">Transcription</keyword>
<organism evidence="6 7">
    <name type="scientific">Streptomyces rectiviolaceus</name>
    <dbReference type="NCBI Taxonomy" id="332591"/>
    <lineage>
        <taxon>Bacteria</taxon>
        <taxon>Bacillati</taxon>
        <taxon>Actinomycetota</taxon>
        <taxon>Actinomycetes</taxon>
        <taxon>Kitasatosporales</taxon>
        <taxon>Streptomycetaceae</taxon>
        <taxon>Streptomyces</taxon>
    </lineage>
</organism>
<protein>
    <submittedName>
        <fullName evidence="6">TetR family transcriptional regulator</fullName>
    </submittedName>
</protein>
<sequence>MVESKASDSRSELPLRERKKLRTRRALVETALELFGEKGFGAATLDELVEAVEVSKRTFFRTFASKEDVALAPERELWRAYVEDIGERPFAGEPLLAVFERSLYVAVAGMEGGWERRFLASRALADATPALNAHSLRHCAEVTDEVVTIAVAGLGTGPGADIAPLRVRLLLELMLSAWRGALKEWSAPGGEQDRAALVARMDAAFAVVPEVLELAARTPDSRTLHP</sequence>
<accession>A0ABP6M5F5</accession>
<comment type="caution">
    <text evidence="6">The sequence shown here is derived from an EMBL/GenBank/DDBJ whole genome shotgun (WGS) entry which is preliminary data.</text>
</comment>
<dbReference type="Pfam" id="PF00440">
    <property type="entry name" value="TetR_N"/>
    <property type="match status" value="1"/>
</dbReference>
<dbReference type="EMBL" id="BAAAUG010000005">
    <property type="protein sequence ID" value="GAA3080409.1"/>
    <property type="molecule type" value="Genomic_DNA"/>
</dbReference>
<feature type="DNA-binding region" description="H-T-H motif" evidence="4">
    <location>
        <begin position="44"/>
        <end position="63"/>
    </location>
</feature>